<dbReference type="SUPFAM" id="SSF54523">
    <property type="entry name" value="Pili subunits"/>
    <property type="match status" value="1"/>
</dbReference>
<sequence length="221" mass="24258">MSTWRVVPPWNRSAGFSLLEMLVALAIVSIIIASMTAVFERSGRLYTTQNAAAALQQEVRAAMDVIVSETRMAAYDPAKSGDFKIRKAEATQFRFEADYDGDEKVGGYKADGTVAKNDPYSKSPESRCENRTFRYNLTGKSIHSICGTDAETLIGGADSNIKVTALDFSYRDKKNNPTSLVSEIRGAVITITAQAPAGREGMIERTYRTSVDFRNTGLNNM</sequence>
<organism evidence="2 3">
    <name type="scientific">Desulfobulbus propionicus (strain ATCC 33891 / DSM 2032 / VKM B-1956 / 1pr3)</name>
    <dbReference type="NCBI Taxonomy" id="577650"/>
    <lineage>
        <taxon>Bacteria</taxon>
        <taxon>Pseudomonadati</taxon>
        <taxon>Thermodesulfobacteriota</taxon>
        <taxon>Desulfobulbia</taxon>
        <taxon>Desulfobulbales</taxon>
        <taxon>Desulfobulbaceae</taxon>
        <taxon>Desulfobulbus</taxon>
    </lineage>
</organism>
<proteinExistence type="predicted"/>
<dbReference type="InterPro" id="IPR045584">
    <property type="entry name" value="Pilin-like"/>
</dbReference>
<keyword evidence="1" id="KW-0472">Membrane</keyword>
<keyword evidence="1" id="KW-1133">Transmembrane helix</keyword>
<dbReference type="KEGG" id="dpr:Despr_2075"/>
<gene>
    <name evidence="2" type="ordered locus">Despr_2075</name>
</gene>
<accession>A0A7U3YMQ1</accession>
<dbReference type="PROSITE" id="PS00409">
    <property type="entry name" value="PROKAR_NTER_METHYL"/>
    <property type="match status" value="1"/>
</dbReference>
<evidence type="ECO:0000256" key="1">
    <source>
        <dbReference type="SAM" id="Phobius"/>
    </source>
</evidence>
<dbReference type="InterPro" id="IPR012902">
    <property type="entry name" value="N_methyl_site"/>
</dbReference>
<keyword evidence="1" id="KW-0812">Transmembrane</keyword>
<evidence type="ECO:0000313" key="2">
    <source>
        <dbReference type="EMBL" id="ADW18223.1"/>
    </source>
</evidence>
<protein>
    <recommendedName>
        <fullName evidence="4">Prepilin-type cleavage/methylation domain-containing protein</fullName>
    </recommendedName>
</protein>
<dbReference type="EMBL" id="CP002364">
    <property type="protein sequence ID" value="ADW18223.1"/>
    <property type="molecule type" value="Genomic_DNA"/>
</dbReference>
<feature type="transmembrane region" description="Helical" evidence="1">
    <location>
        <begin position="16"/>
        <end position="39"/>
    </location>
</feature>
<dbReference type="Proteomes" id="UP000006365">
    <property type="component" value="Chromosome"/>
</dbReference>
<evidence type="ECO:0008006" key="4">
    <source>
        <dbReference type="Google" id="ProtNLM"/>
    </source>
</evidence>
<keyword evidence="3" id="KW-1185">Reference proteome</keyword>
<reference evidence="2 3" key="1">
    <citation type="journal article" date="2011" name="Stand. Genomic Sci.">
        <title>Complete genome sequence of Desulfobulbus propionicus type strain (1pr3).</title>
        <authorList>
            <person name="Pagani I."/>
            <person name="Lapidus A."/>
            <person name="Nolan M."/>
            <person name="Lucas S."/>
            <person name="Hammon N."/>
            <person name="Deshpande S."/>
            <person name="Cheng J.F."/>
            <person name="Chertkov O."/>
            <person name="Davenport K."/>
            <person name="Tapia R."/>
            <person name="Han C."/>
            <person name="Goodwin L."/>
            <person name="Pitluck S."/>
            <person name="Liolios K."/>
            <person name="Mavromatis K."/>
            <person name="Ivanova N."/>
            <person name="Mikhailova N."/>
            <person name="Pati A."/>
            <person name="Chen A."/>
            <person name="Palaniappan K."/>
            <person name="Land M."/>
            <person name="Hauser L."/>
            <person name="Chang Y.J."/>
            <person name="Jeffries C.D."/>
            <person name="Detter J.C."/>
            <person name="Brambilla E."/>
            <person name="Kannan K.P."/>
            <person name="Djao O.D."/>
            <person name="Rohde M."/>
            <person name="Pukall R."/>
            <person name="Spring S."/>
            <person name="Goker M."/>
            <person name="Sikorski J."/>
            <person name="Woyke T."/>
            <person name="Bristow J."/>
            <person name="Eisen J.A."/>
            <person name="Markowitz V."/>
            <person name="Hugenholtz P."/>
            <person name="Kyrpides N.C."/>
            <person name="Klenk H.P."/>
        </authorList>
    </citation>
    <scope>NUCLEOTIDE SEQUENCE [LARGE SCALE GENOMIC DNA]</scope>
    <source>
        <strain evidence="3">ATCC 33891 / DSM 2032 / 1pr3</strain>
    </source>
</reference>
<evidence type="ECO:0000313" key="3">
    <source>
        <dbReference type="Proteomes" id="UP000006365"/>
    </source>
</evidence>
<dbReference type="AlphaFoldDB" id="A0A7U3YMQ1"/>
<dbReference type="RefSeq" id="WP_015724763.1">
    <property type="nucleotide sequence ID" value="NC_014972.1"/>
</dbReference>
<dbReference type="NCBIfam" id="TIGR02532">
    <property type="entry name" value="IV_pilin_GFxxxE"/>
    <property type="match status" value="1"/>
</dbReference>
<name>A0A7U3YMQ1_DESPD</name>
<dbReference type="Pfam" id="PF07963">
    <property type="entry name" value="N_methyl"/>
    <property type="match status" value="1"/>
</dbReference>